<keyword evidence="1" id="KW-0472">Membrane</keyword>
<dbReference type="AlphaFoldDB" id="A0A9Y1BQ30"/>
<feature type="transmembrane region" description="Helical" evidence="1">
    <location>
        <begin position="209"/>
        <end position="226"/>
    </location>
</feature>
<dbReference type="Proteomes" id="UP001200513">
    <property type="component" value="Chromosome"/>
</dbReference>
<protein>
    <submittedName>
        <fullName evidence="2">Uncharacterized protein</fullName>
    </submittedName>
</protein>
<name>A0A9Y1BQ30_9ARCH</name>
<sequence length="229" mass="25442">MLKKTIFTNLVLLLFSSFLMCAGSSYTIIPSDYLIYNVIDASSTTNYFYGAWPPGAYFGTWSVKEGDKVMFNITSVTSNSINGTLTIGNVTFSDVRNIDVGSALALSIYPWMGGLIANSSDWDDITQLVENTNTTISVEQITHFVNGDNLTLVARIFEVSNYYGQYSKLIYDNETGILLEGITSFSNYLLSLSLEFTSIELNIQAQKTMWTPLLVSVFSVVIVVILKKR</sequence>
<keyword evidence="1" id="KW-1133">Transmembrane helix</keyword>
<dbReference type="EMBL" id="CP084167">
    <property type="protein sequence ID" value="UJG42857.1"/>
    <property type="molecule type" value="Genomic_DNA"/>
</dbReference>
<evidence type="ECO:0000256" key="1">
    <source>
        <dbReference type="SAM" id="Phobius"/>
    </source>
</evidence>
<proteinExistence type="predicted"/>
<organism evidence="2">
    <name type="scientific">Candidatus Heimdallarchaeum endolithica</name>
    <dbReference type="NCBI Taxonomy" id="2876572"/>
    <lineage>
        <taxon>Archaea</taxon>
        <taxon>Promethearchaeati</taxon>
        <taxon>Candidatus Heimdallarchaeota</taxon>
        <taxon>Candidatus Heimdallarchaeia (ex Rinke et al. 2021) (nom. nud.)</taxon>
        <taxon>Candidatus Heimdallarchaeales</taxon>
        <taxon>Candidatus Heimdallarchaeaceae</taxon>
        <taxon>Candidatus Heimdallarchaeum</taxon>
    </lineage>
</organism>
<keyword evidence="1" id="KW-0812">Transmembrane</keyword>
<gene>
    <name evidence="2" type="ORF">K9W46_10800</name>
</gene>
<accession>A0A9Y1BQ30</accession>
<evidence type="ECO:0000313" key="2">
    <source>
        <dbReference type="EMBL" id="UJG42857.1"/>
    </source>
</evidence>
<reference evidence="2" key="1">
    <citation type="journal article" date="2022" name="Nat. Microbiol.">
        <title>Unique mobile elements and scalable gene flow at the prokaryote-eukaryote boundary revealed by circularized Asgard archaea genomes.</title>
        <authorList>
            <person name="Wu F."/>
            <person name="Speth D.R."/>
            <person name="Philosof A."/>
            <person name="Cremiere A."/>
            <person name="Narayanan A."/>
            <person name="Barco R.A."/>
            <person name="Connon S.A."/>
            <person name="Amend J.P."/>
            <person name="Antoshechkin I.A."/>
            <person name="Orphan V.J."/>
        </authorList>
    </citation>
    <scope>NUCLEOTIDE SEQUENCE</scope>
    <source>
        <strain evidence="2">PR6</strain>
    </source>
</reference>